<accession>A0A5B7CJW1</accession>
<feature type="compositionally biased region" description="Basic and acidic residues" evidence="1">
    <location>
        <begin position="1"/>
        <end position="15"/>
    </location>
</feature>
<dbReference type="EMBL" id="VSRR010000037">
    <property type="protein sequence ID" value="MPC08626.1"/>
    <property type="molecule type" value="Genomic_DNA"/>
</dbReference>
<dbReference type="Proteomes" id="UP000324222">
    <property type="component" value="Unassembled WGS sequence"/>
</dbReference>
<evidence type="ECO:0000256" key="1">
    <source>
        <dbReference type="SAM" id="MobiDB-lite"/>
    </source>
</evidence>
<evidence type="ECO:0000313" key="3">
    <source>
        <dbReference type="Proteomes" id="UP000324222"/>
    </source>
</evidence>
<sequence>MAVFDERDVVTHDTRPYSAPPAHQYTKGGADRGVTLTGRLDESKHIITRQSKQGVAFLNPEGSR</sequence>
<proteinExistence type="predicted"/>
<feature type="region of interest" description="Disordered" evidence="1">
    <location>
        <begin position="1"/>
        <end position="31"/>
    </location>
</feature>
<keyword evidence="3" id="KW-1185">Reference proteome</keyword>
<dbReference type="AlphaFoldDB" id="A0A5B7CJW1"/>
<reference evidence="2 3" key="1">
    <citation type="submission" date="2019-05" db="EMBL/GenBank/DDBJ databases">
        <title>Another draft genome of Portunus trituberculatus and its Hox gene families provides insights of decapod evolution.</title>
        <authorList>
            <person name="Jeong J.-H."/>
            <person name="Song I."/>
            <person name="Kim S."/>
            <person name="Choi T."/>
            <person name="Kim D."/>
            <person name="Ryu S."/>
            <person name="Kim W."/>
        </authorList>
    </citation>
    <scope>NUCLEOTIDE SEQUENCE [LARGE SCALE GENOMIC DNA]</scope>
    <source>
        <tissue evidence="2">Muscle</tissue>
    </source>
</reference>
<protein>
    <submittedName>
        <fullName evidence="2">Uncharacterized protein</fullName>
    </submittedName>
</protein>
<evidence type="ECO:0000313" key="2">
    <source>
        <dbReference type="EMBL" id="MPC08626.1"/>
    </source>
</evidence>
<comment type="caution">
    <text evidence="2">The sequence shown here is derived from an EMBL/GenBank/DDBJ whole genome shotgun (WGS) entry which is preliminary data.</text>
</comment>
<name>A0A5B7CJW1_PORTR</name>
<organism evidence="2 3">
    <name type="scientific">Portunus trituberculatus</name>
    <name type="common">Swimming crab</name>
    <name type="synonym">Neptunus trituberculatus</name>
    <dbReference type="NCBI Taxonomy" id="210409"/>
    <lineage>
        <taxon>Eukaryota</taxon>
        <taxon>Metazoa</taxon>
        <taxon>Ecdysozoa</taxon>
        <taxon>Arthropoda</taxon>
        <taxon>Crustacea</taxon>
        <taxon>Multicrustacea</taxon>
        <taxon>Malacostraca</taxon>
        <taxon>Eumalacostraca</taxon>
        <taxon>Eucarida</taxon>
        <taxon>Decapoda</taxon>
        <taxon>Pleocyemata</taxon>
        <taxon>Brachyura</taxon>
        <taxon>Eubrachyura</taxon>
        <taxon>Portunoidea</taxon>
        <taxon>Portunidae</taxon>
        <taxon>Portuninae</taxon>
        <taxon>Portunus</taxon>
    </lineage>
</organism>
<gene>
    <name evidence="2" type="ORF">E2C01_001215</name>
</gene>